<reference evidence="1 2" key="1">
    <citation type="submission" date="2016-10" db="EMBL/GenBank/DDBJ databases">
        <title>Systematic genetic and metabolomic analysis of Xenorhabdus and Photorhabdus spp., highlights the requirements for a dual symbiotic and pathogenic life style.</title>
        <authorList>
            <person name="Tobias N.J."/>
            <person name="Wolff H."/>
            <person name="Djahanschiri B."/>
            <person name="Pidot S.J."/>
            <person name="Stinear T.P."/>
            <person name="Ebersberger I."/>
            <person name="Bode H.B."/>
        </authorList>
    </citation>
    <scope>NUCLEOTIDE SEQUENCE [LARGE SCALE GENOMIC DNA]</scope>
    <source>
        <strain evidence="1 2">DSM 22392</strain>
    </source>
</reference>
<name>A0A1Y2S9A5_9GAMM</name>
<sequence length="46" mass="5446">MKQEIYSVKSEYGHYTENNKILLLPDLINFSYLRYSGHDVNLLNLV</sequence>
<dbReference type="Proteomes" id="UP000194350">
    <property type="component" value="Unassembled WGS sequence"/>
</dbReference>
<organism evidence="1 2">
    <name type="scientific">Xenorhabdus vietnamensis</name>
    <dbReference type="NCBI Taxonomy" id="351656"/>
    <lineage>
        <taxon>Bacteria</taxon>
        <taxon>Pseudomonadati</taxon>
        <taxon>Pseudomonadota</taxon>
        <taxon>Gammaproteobacteria</taxon>
        <taxon>Enterobacterales</taxon>
        <taxon>Morganellaceae</taxon>
        <taxon>Xenorhabdus</taxon>
    </lineage>
</organism>
<accession>A0A1Y2S9A5</accession>
<protein>
    <submittedName>
        <fullName evidence="1">Uncharacterized protein</fullName>
    </submittedName>
</protein>
<proteinExistence type="predicted"/>
<keyword evidence="2" id="KW-1185">Reference proteome</keyword>
<gene>
    <name evidence="1" type="ORF">Xvie_03011</name>
</gene>
<dbReference type="AlphaFoldDB" id="A0A1Y2S9A5"/>
<evidence type="ECO:0000313" key="1">
    <source>
        <dbReference type="EMBL" id="OTA15205.1"/>
    </source>
</evidence>
<comment type="caution">
    <text evidence="1">The sequence shown here is derived from an EMBL/GenBank/DDBJ whole genome shotgun (WGS) entry which is preliminary data.</text>
</comment>
<evidence type="ECO:0000313" key="2">
    <source>
        <dbReference type="Proteomes" id="UP000194350"/>
    </source>
</evidence>
<dbReference type="EMBL" id="MUBJ01000018">
    <property type="protein sequence ID" value="OTA15205.1"/>
    <property type="molecule type" value="Genomic_DNA"/>
</dbReference>